<gene>
    <name evidence="1" type="ORF">F444_18856</name>
</gene>
<name>A0A080Z9X4_PHYNI</name>
<dbReference type="EMBL" id="ANJA01003488">
    <property type="protein sequence ID" value="ETO63435.1"/>
    <property type="molecule type" value="Genomic_DNA"/>
</dbReference>
<dbReference type="Proteomes" id="UP000028582">
    <property type="component" value="Unassembled WGS sequence"/>
</dbReference>
<accession>A0A080Z9X4</accession>
<sequence>MMRNVSIDAADVFFLRLVRVKTLEEQGLSLFPNNDFATCPLLAVTLALTVHATPSPALIDSLFEQVHQTTTALSTDVPLVDLLNAPPSISGLSTPAPPPRAGTTLSIYAHVNRMLDRVAPAAGVSDVLTSHSFRRVVLRIFRQQNVKRKGLTSRRKRTTMKGVVEGRKHFTPDEDLSIAEGRVDEDAFPNENEQDYSRSEPLVKDASKLVPLCFEQYSRGLECVHAGKYKFRDKGKMLRQSSCQVACPVQINACVQSVDTKLTNVIRVSAAICLASVLVLISVYADNDESVVVKTLLCMIPLLNEEEEDLSARGHMEFLVTMLPEDYGGQLESAAFW</sequence>
<proteinExistence type="predicted"/>
<reference evidence="1 2" key="1">
    <citation type="submission" date="2013-11" db="EMBL/GenBank/DDBJ databases">
        <title>The Genome Sequence of Phytophthora parasitica P1976.</title>
        <authorList>
            <consortium name="The Broad Institute Genomics Platform"/>
            <person name="Russ C."/>
            <person name="Tyler B."/>
            <person name="Panabieres F."/>
            <person name="Shan W."/>
            <person name="Tripathy S."/>
            <person name="Grunwald N."/>
            <person name="Machado M."/>
            <person name="Johnson C.S."/>
            <person name="Walker B."/>
            <person name="Young S."/>
            <person name="Zeng Q."/>
            <person name="Gargeya S."/>
            <person name="Fitzgerald M."/>
            <person name="Haas B."/>
            <person name="Abouelleil A."/>
            <person name="Allen A.W."/>
            <person name="Alvarado L."/>
            <person name="Arachchi H.M."/>
            <person name="Berlin A.M."/>
            <person name="Chapman S.B."/>
            <person name="Gainer-Dewar J."/>
            <person name="Goldberg J."/>
            <person name="Griggs A."/>
            <person name="Gujja S."/>
            <person name="Hansen M."/>
            <person name="Howarth C."/>
            <person name="Imamovic A."/>
            <person name="Ireland A."/>
            <person name="Larimer J."/>
            <person name="McCowan C."/>
            <person name="Murphy C."/>
            <person name="Pearson M."/>
            <person name="Poon T.W."/>
            <person name="Priest M."/>
            <person name="Roberts A."/>
            <person name="Saif S."/>
            <person name="Shea T."/>
            <person name="Sisk P."/>
            <person name="Sykes S."/>
            <person name="Wortman J."/>
            <person name="Nusbaum C."/>
            <person name="Birren B."/>
        </authorList>
    </citation>
    <scope>NUCLEOTIDE SEQUENCE [LARGE SCALE GENOMIC DNA]</scope>
    <source>
        <strain evidence="1 2">P1976</strain>
    </source>
</reference>
<evidence type="ECO:0000313" key="2">
    <source>
        <dbReference type="Proteomes" id="UP000028582"/>
    </source>
</evidence>
<organism evidence="1 2">
    <name type="scientific">Phytophthora nicotianae P1976</name>
    <dbReference type="NCBI Taxonomy" id="1317066"/>
    <lineage>
        <taxon>Eukaryota</taxon>
        <taxon>Sar</taxon>
        <taxon>Stramenopiles</taxon>
        <taxon>Oomycota</taxon>
        <taxon>Peronosporomycetes</taxon>
        <taxon>Peronosporales</taxon>
        <taxon>Peronosporaceae</taxon>
        <taxon>Phytophthora</taxon>
    </lineage>
</organism>
<dbReference type="AlphaFoldDB" id="A0A080Z9X4"/>
<protein>
    <submittedName>
        <fullName evidence="1">Uncharacterized protein</fullName>
    </submittedName>
</protein>
<dbReference type="OrthoDB" id="126333at2759"/>
<comment type="caution">
    <text evidence="1">The sequence shown here is derived from an EMBL/GenBank/DDBJ whole genome shotgun (WGS) entry which is preliminary data.</text>
</comment>
<evidence type="ECO:0000313" key="1">
    <source>
        <dbReference type="EMBL" id="ETO63435.1"/>
    </source>
</evidence>